<dbReference type="SUPFAM" id="SSF52172">
    <property type="entry name" value="CheY-like"/>
    <property type="match status" value="1"/>
</dbReference>
<dbReference type="SUPFAM" id="SSF47384">
    <property type="entry name" value="Homodimeric domain of signal transducing histidine kinase"/>
    <property type="match status" value="1"/>
</dbReference>
<feature type="domain" description="Response regulatory" evidence="3">
    <location>
        <begin position="11"/>
        <end position="127"/>
    </location>
</feature>
<keyword evidence="1 2" id="KW-0597">Phosphoprotein</keyword>
<dbReference type="Gene3D" id="3.40.50.2300">
    <property type="match status" value="1"/>
</dbReference>
<evidence type="ECO:0000313" key="5">
    <source>
        <dbReference type="Proteomes" id="UP000234271"/>
    </source>
</evidence>
<reference evidence="5" key="1">
    <citation type="submission" date="2016-12" db="EMBL/GenBank/DDBJ databases">
        <title>Complete Genome Sequence of Beggiatoa leptomitiformis D-401.</title>
        <authorList>
            <person name="Fomenkov A."/>
            <person name="Vincze T."/>
            <person name="Grabovich M."/>
            <person name="Anton B.P."/>
            <person name="Dubinina G."/>
            <person name="Orlova M."/>
            <person name="Belousova E."/>
            <person name="Roberts R.J."/>
        </authorList>
    </citation>
    <scope>NUCLEOTIDE SEQUENCE [LARGE SCALE GENOMIC DNA]</scope>
    <source>
        <strain evidence="5">D-401</strain>
    </source>
</reference>
<dbReference type="OrthoDB" id="9812260at2"/>
<dbReference type="InterPro" id="IPR036097">
    <property type="entry name" value="HisK_dim/P_sf"/>
</dbReference>
<dbReference type="InterPro" id="IPR001789">
    <property type="entry name" value="Sig_transdc_resp-reg_receiver"/>
</dbReference>
<dbReference type="PROSITE" id="PS50110">
    <property type="entry name" value="RESPONSE_REGULATORY"/>
    <property type="match status" value="1"/>
</dbReference>
<dbReference type="PANTHER" id="PTHR43547:SF2">
    <property type="entry name" value="HYBRID SIGNAL TRANSDUCTION HISTIDINE KINASE C"/>
    <property type="match status" value="1"/>
</dbReference>
<evidence type="ECO:0000256" key="1">
    <source>
        <dbReference type="ARBA" id="ARBA00022553"/>
    </source>
</evidence>
<protein>
    <submittedName>
        <fullName evidence="4">Response regulator</fullName>
    </submittedName>
</protein>
<gene>
    <name evidence="4" type="ORF">BLE401_08820</name>
</gene>
<proteinExistence type="predicted"/>
<dbReference type="RefSeq" id="WP_062154325.1">
    <property type="nucleotide sequence ID" value="NZ_CP012373.2"/>
</dbReference>
<evidence type="ECO:0000313" key="4">
    <source>
        <dbReference type="EMBL" id="AUI68799.1"/>
    </source>
</evidence>
<evidence type="ECO:0000259" key="3">
    <source>
        <dbReference type="PROSITE" id="PS50110"/>
    </source>
</evidence>
<accession>A0A2N9YEM0</accession>
<dbReference type="CDD" id="cd19920">
    <property type="entry name" value="REC_PA4781-like"/>
    <property type="match status" value="1"/>
</dbReference>
<evidence type="ECO:0000256" key="2">
    <source>
        <dbReference type="PROSITE-ProRule" id="PRU00169"/>
    </source>
</evidence>
<dbReference type="Proteomes" id="UP000234271">
    <property type="component" value="Chromosome"/>
</dbReference>
<dbReference type="AlphaFoldDB" id="A0A2N9YEM0"/>
<dbReference type="PANTHER" id="PTHR43547">
    <property type="entry name" value="TWO-COMPONENT HISTIDINE KINASE"/>
    <property type="match status" value="1"/>
</dbReference>
<keyword evidence="5" id="KW-1185">Reference proteome</keyword>
<dbReference type="GO" id="GO:0000155">
    <property type="term" value="F:phosphorelay sensor kinase activity"/>
    <property type="evidence" value="ECO:0007669"/>
    <property type="project" value="InterPro"/>
</dbReference>
<feature type="modified residue" description="4-aspartylphosphate" evidence="2">
    <location>
        <position position="60"/>
    </location>
</feature>
<dbReference type="Pfam" id="PF00072">
    <property type="entry name" value="Response_reg"/>
    <property type="match status" value="1"/>
</dbReference>
<dbReference type="SMART" id="SM00448">
    <property type="entry name" value="REC"/>
    <property type="match status" value="1"/>
</dbReference>
<dbReference type="InterPro" id="IPR011006">
    <property type="entry name" value="CheY-like_superfamily"/>
</dbReference>
<sequence length="215" mass="24286">MNQTISPDQATVLVVDDAPENLSILSAYLEDTGLDVMTALSGEEALSLVTRIKPDLILLDVMMPIMDGYETCRQLKKNEETSDIPVIFVTALMDMESKVKCFSLGAVDYLVKPIQRSEILARVHTHIIISALQKQLLVQNNQLYQQHEVLDSFTRMAAHELFPPLVNIANAISELKNYRNTTNTETEQCLMMLEDAHKQVLQVVDNLLNKRPYLN</sequence>
<organism evidence="4 5">
    <name type="scientific">Beggiatoa leptomitoformis</name>
    <dbReference type="NCBI Taxonomy" id="288004"/>
    <lineage>
        <taxon>Bacteria</taxon>
        <taxon>Pseudomonadati</taxon>
        <taxon>Pseudomonadota</taxon>
        <taxon>Gammaproteobacteria</taxon>
        <taxon>Thiotrichales</taxon>
        <taxon>Thiotrichaceae</taxon>
        <taxon>Beggiatoa</taxon>
    </lineage>
</organism>
<name>A0A2N9YEM0_9GAMM</name>
<dbReference type="EMBL" id="CP018889">
    <property type="protein sequence ID" value="AUI68799.1"/>
    <property type="molecule type" value="Genomic_DNA"/>
</dbReference>